<dbReference type="GO" id="GO:0003700">
    <property type="term" value="F:DNA-binding transcription factor activity"/>
    <property type="evidence" value="ECO:0007669"/>
    <property type="project" value="InterPro"/>
</dbReference>
<keyword evidence="2" id="KW-0238">DNA-binding</keyword>
<evidence type="ECO:0000313" key="5">
    <source>
        <dbReference type="EMBL" id="GGE28056.1"/>
    </source>
</evidence>
<dbReference type="PANTHER" id="PTHR43280">
    <property type="entry name" value="ARAC-FAMILY TRANSCRIPTIONAL REGULATOR"/>
    <property type="match status" value="1"/>
</dbReference>
<name>A0A8J2VJ36_9BACL</name>
<comment type="caution">
    <text evidence="5">The sequence shown here is derived from an EMBL/GenBank/DDBJ whole genome shotgun (WGS) entry which is preliminary data.</text>
</comment>
<evidence type="ECO:0000256" key="3">
    <source>
        <dbReference type="ARBA" id="ARBA00023163"/>
    </source>
</evidence>
<sequence>MTQSIQKIWDICQVIFESHNIPIAYLDAHLDLIFELPLFNYQKGMAPFKTLLSKEEREPTLVIASHSRLLLFQPINGQDSQNGLLILGPTLPFKLREEQLKGLMNDSSDLRDQQGTIQDLQRMSVLNQDQLTGISLLLYYMIYEKRIHREAIHLKKVQSPKKKEVEKPDAILSQHLLSEHFHHDPSFDYHLFNSIEKGDKEAFLYWQANIPEEELGMLSKTSFLRSKKNLGISAIAVATRFAIKGGLHSEVAFTLSDLYIQRIEDTYQPENVDELLNEAMLTFIDQVNKTREQFYTEPVKKCLNFIHKHVYQPITLKDLVNQVNLHPSYLSDRFKKEVGMTIRDYIHKAKIDEAMTLISFSDYTLSEISSVLNFTDQSHLTRVFKKVTGTTPKQYQLRKESLTT</sequence>
<dbReference type="SUPFAM" id="SSF46689">
    <property type="entry name" value="Homeodomain-like"/>
    <property type="match status" value="2"/>
</dbReference>
<dbReference type="Gene3D" id="1.10.10.60">
    <property type="entry name" value="Homeodomain-like"/>
    <property type="match status" value="2"/>
</dbReference>
<evidence type="ECO:0000313" key="6">
    <source>
        <dbReference type="Proteomes" id="UP000628775"/>
    </source>
</evidence>
<dbReference type="SMART" id="SM00342">
    <property type="entry name" value="HTH_ARAC"/>
    <property type="match status" value="1"/>
</dbReference>
<reference evidence="5" key="1">
    <citation type="journal article" date="2014" name="Int. J. Syst. Evol. Microbiol.">
        <title>Complete genome sequence of Corynebacterium casei LMG S-19264T (=DSM 44701T), isolated from a smear-ripened cheese.</title>
        <authorList>
            <consortium name="US DOE Joint Genome Institute (JGI-PGF)"/>
            <person name="Walter F."/>
            <person name="Albersmeier A."/>
            <person name="Kalinowski J."/>
            <person name="Ruckert C."/>
        </authorList>
    </citation>
    <scope>NUCLEOTIDE SEQUENCE</scope>
    <source>
        <strain evidence="5">CGMCC 1.15371</strain>
    </source>
</reference>
<evidence type="ECO:0000256" key="2">
    <source>
        <dbReference type="ARBA" id="ARBA00023125"/>
    </source>
</evidence>
<dbReference type="PROSITE" id="PS01124">
    <property type="entry name" value="HTH_ARAC_FAMILY_2"/>
    <property type="match status" value="1"/>
</dbReference>
<evidence type="ECO:0000256" key="1">
    <source>
        <dbReference type="ARBA" id="ARBA00023015"/>
    </source>
</evidence>
<dbReference type="PANTHER" id="PTHR43280:SF34">
    <property type="entry name" value="ARAC-FAMILY TRANSCRIPTIONAL REGULATOR"/>
    <property type="match status" value="1"/>
</dbReference>
<dbReference type="AlphaFoldDB" id="A0A8J2VJ36"/>
<reference evidence="5" key="2">
    <citation type="submission" date="2020-09" db="EMBL/GenBank/DDBJ databases">
        <authorList>
            <person name="Sun Q."/>
            <person name="Zhou Y."/>
        </authorList>
    </citation>
    <scope>NUCLEOTIDE SEQUENCE</scope>
    <source>
        <strain evidence="5">CGMCC 1.15371</strain>
    </source>
</reference>
<proteinExistence type="predicted"/>
<dbReference type="InterPro" id="IPR018062">
    <property type="entry name" value="HTH_AraC-typ_CS"/>
</dbReference>
<dbReference type="PROSITE" id="PS00041">
    <property type="entry name" value="HTH_ARAC_FAMILY_1"/>
    <property type="match status" value="1"/>
</dbReference>
<keyword evidence="3" id="KW-0804">Transcription</keyword>
<dbReference type="GO" id="GO:0043565">
    <property type="term" value="F:sequence-specific DNA binding"/>
    <property type="evidence" value="ECO:0007669"/>
    <property type="project" value="InterPro"/>
</dbReference>
<keyword evidence="1" id="KW-0805">Transcription regulation</keyword>
<organism evidence="5 6">
    <name type="scientific">Pullulanibacillus camelliae</name>
    <dbReference type="NCBI Taxonomy" id="1707096"/>
    <lineage>
        <taxon>Bacteria</taxon>
        <taxon>Bacillati</taxon>
        <taxon>Bacillota</taxon>
        <taxon>Bacilli</taxon>
        <taxon>Bacillales</taxon>
        <taxon>Sporolactobacillaceae</taxon>
        <taxon>Pullulanibacillus</taxon>
    </lineage>
</organism>
<gene>
    <name evidence="5" type="ORF">GCM10011391_03210</name>
</gene>
<protein>
    <submittedName>
        <fullName evidence="5">AraC family transcriptional regulator</fullName>
    </submittedName>
</protein>
<keyword evidence="6" id="KW-1185">Reference proteome</keyword>
<dbReference type="RefSeq" id="WP_188688164.1">
    <property type="nucleotide sequence ID" value="NZ_BMIR01000001.1"/>
</dbReference>
<dbReference type="Proteomes" id="UP000628775">
    <property type="component" value="Unassembled WGS sequence"/>
</dbReference>
<dbReference type="EMBL" id="BMIR01000001">
    <property type="protein sequence ID" value="GGE28056.1"/>
    <property type="molecule type" value="Genomic_DNA"/>
</dbReference>
<dbReference type="Pfam" id="PF12833">
    <property type="entry name" value="HTH_18"/>
    <property type="match status" value="1"/>
</dbReference>
<accession>A0A8J2VJ36</accession>
<feature type="domain" description="HTH araC/xylS-type" evidence="4">
    <location>
        <begin position="300"/>
        <end position="398"/>
    </location>
</feature>
<dbReference type="InterPro" id="IPR018060">
    <property type="entry name" value="HTH_AraC"/>
</dbReference>
<dbReference type="InterPro" id="IPR009057">
    <property type="entry name" value="Homeodomain-like_sf"/>
</dbReference>
<evidence type="ECO:0000259" key="4">
    <source>
        <dbReference type="PROSITE" id="PS01124"/>
    </source>
</evidence>